<evidence type="ECO:0000313" key="3">
    <source>
        <dbReference type="Proteomes" id="UP001366085"/>
    </source>
</evidence>
<sequence length="60" mass="6649">MSDQPRQRLERVPGSRRVRLTAVEGTIPEPDAEITATAAEPPASGGPNDERMRREVPPHY</sequence>
<feature type="compositionally biased region" description="Basic and acidic residues" evidence="1">
    <location>
        <begin position="48"/>
        <end position="60"/>
    </location>
</feature>
<dbReference type="RefSeq" id="WP_337320667.1">
    <property type="nucleotide sequence ID" value="NZ_JBBDGN010000010.1"/>
</dbReference>
<evidence type="ECO:0000256" key="1">
    <source>
        <dbReference type="SAM" id="MobiDB-lite"/>
    </source>
</evidence>
<comment type="caution">
    <text evidence="2">The sequence shown here is derived from an EMBL/GenBank/DDBJ whole genome shotgun (WGS) entry which is preliminary data.</text>
</comment>
<organism evidence="2 3">
    <name type="scientific">Microbacterium istanbulense</name>
    <dbReference type="NCBI Taxonomy" id="3122049"/>
    <lineage>
        <taxon>Bacteria</taxon>
        <taxon>Bacillati</taxon>
        <taxon>Actinomycetota</taxon>
        <taxon>Actinomycetes</taxon>
        <taxon>Micrococcales</taxon>
        <taxon>Microbacteriaceae</taxon>
        <taxon>Microbacterium</taxon>
    </lineage>
</organism>
<proteinExistence type="predicted"/>
<protein>
    <submittedName>
        <fullName evidence="2">Uncharacterized protein</fullName>
    </submittedName>
</protein>
<dbReference type="Proteomes" id="UP001366085">
    <property type="component" value="Unassembled WGS sequence"/>
</dbReference>
<reference evidence="2 3" key="1">
    <citation type="submission" date="2024-02" db="EMBL/GenBank/DDBJ databases">
        <authorList>
            <person name="Saticioglu I.B."/>
        </authorList>
    </citation>
    <scope>NUCLEOTIDE SEQUENCE [LARGE SCALE GENOMIC DNA]</scope>
    <source>
        <strain evidence="2 3">Mu-43</strain>
    </source>
</reference>
<name>A0ABU8LNM5_9MICO</name>
<gene>
    <name evidence="2" type="ORF">WDU93_11330</name>
</gene>
<feature type="compositionally biased region" description="Basic and acidic residues" evidence="1">
    <location>
        <begin position="1"/>
        <end position="13"/>
    </location>
</feature>
<accession>A0ABU8LNM5</accession>
<feature type="region of interest" description="Disordered" evidence="1">
    <location>
        <begin position="1"/>
        <end position="60"/>
    </location>
</feature>
<feature type="compositionally biased region" description="Low complexity" evidence="1">
    <location>
        <begin position="33"/>
        <end position="43"/>
    </location>
</feature>
<evidence type="ECO:0000313" key="2">
    <source>
        <dbReference type="EMBL" id="MEJ1092282.1"/>
    </source>
</evidence>
<dbReference type="EMBL" id="JBBDGN010000010">
    <property type="protein sequence ID" value="MEJ1092282.1"/>
    <property type="molecule type" value="Genomic_DNA"/>
</dbReference>
<keyword evidence="3" id="KW-1185">Reference proteome</keyword>